<dbReference type="AlphaFoldDB" id="A0A341UZA5"/>
<dbReference type="Gramene" id="TraesPARA_EIv1.0_1740450.1">
    <property type="protein sequence ID" value="TraesPARA_EIv1.0_1740450.1.CDS1"/>
    <property type="gene ID" value="TraesPARA_EIv1.0_1740450"/>
</dbReference>
<dbReference type="Proteomes" id="UP000019116">
    <property type="component" value="Chromosome 5B"/>
</dbReference>
<proteinExistence type="predicted"/>
<dbReference type="Gramene" id="TraesROB_scaffold_411884_01G000100.1">
    <property type="protein sequence ID" value="TraesROB_scaffold_411884_01G000100.1"/>
    <property type="gene ID" value="TraesROB_scaffold_411884_01G000100"/>
</dbReference>
<keyword evidence="2" id="KW-1185">Reference proteome</keyword>
<dbReference type="Gramene" id="TraesNOR5B03G03017500.1">
    <property type="protein sequence ID" value="TraesNOR5B03G03017500.1.CDS1"/>
    <property type="gene ID" value="TraesNOR5B03G03017500"/>
</dbReference>
<dbReference type="Gramene" id="TraesCAD_scaffold_023698_01G000200.1">
    <property type="protein sequence ID" value="TraesCAD_scaffold_023698_01G000200.1"/>
    <property type="gene ID" value="TraesCAD_scaffold_023698_01G000200"/>
</dbReference>
<dbReference type="Gramene" id="TraesCS5B02G466300.1">
    <property type="protein sequence ID" value="TraesCS5B02G466300.1.cds1"/>
    <property type="gene ID" value="TraesCS5B02G466300"/>
</dbReference>
<evidence type="ECO:0000313" key="2">
    <source>
        <dbReference type="Proteomes" id="UP000019116"/>
    </source>
</evidence>
<accession>A0A341UZA5</accession>
<dbReference type="Gramene" id="TraesCS5A02G261800.1">
    <property type="protein sequence ID" value="TraesCS5A02G261800.1.cds1"/>
    <property type="gene ID" value="TraesCS5A02G261800"/>
</dbReference>
<dbReference type="Gramene" id="TraesCLE_scaffold_002778_01G000400.1">
    <property type="protein sequence ID" value="TraesCLE_scaffold_002778_01G000400.1"/>
    <property type="gene ID" value="TraesCLE_scaffold_002778_01G000400"/>
</dbReference>
<dbReference type="Gramene" id="TraesJAG5B03G02986800.1">
    <property type="protein sequence ID" value="TraesJAG5B03G02986800.1.CDS1"/>
    <property type="gene ID" value="TraesJAG5B03G02986800"/>
</dbReference>
<dbReference type="Gramene" id="TraesARI7B03G04309100.1">
    <property type="protein sequence ID" value="TraesARI7B03G04309100.1.CDS1"/>
    <property type="gene ID" value="TraesARI7B03G04309100"/>
</dbReference>
<dbReference type="Gramene" id="TraesCS5A03G0650200.1">
    <property type="protein sequence ID" value="TraesCS5A03G0650200.1.CDS1"/>
    <property type="gene ID" value="TraesCS5A03G0650200"/>
</dbReference>
<evidence type="ECO:0000313" key="1">
    <source>
        <dbReference type="EnsemblPlants" id="TraesCS5B02G466300.1.cds1"/>
    </source>
</evidence>
<reference evidence="1" key="2">
    <citation type="submission" date="2018-10" db="UniProtKB">
        <authorList>
            <consortium name="EnsemblPlants"/>
        </authorList>
    </citation>
    <scope>IDENTIFICATION</scope>
</reference>
<reference evidence="1" key="1">
    <citation type="submission" date="2018-08" db="EMBL/GenBank/DDBJ databases">
        <authorList>
            <person name="Rossello M."/>
        </authorList>
    </citation>
    <scope>NUCLEOTIDE SEQUENCE [LARGE SCALE GENOMIC DNA]</scope>
    <source>
        <strain evidence="1">cv. Chinese Spring</strain>
    </source>
</reference>
<organism evidence="1">
    <name type="scientific">Triticum aestivum</name>
    <name type="common">Wheat</name>
    <dbReference type="NCBI Taxonomy" id="4565"/>
    <lineage>
        <taxon>Eukaryota</taxon>
        <taxon>Viridiplantae</taxon>
        <taxon>Streptophyta</taxon>
        <taxon>Embryophyta</taxon>
        <taxon>Tracheophyta</taxon>
        <taxon>Spermatophyta</taxon>
        <taxon>Magnoliopsida</taxon>
        <taxon>Liliopsida</taxon>
        <taxon>Poales</taxon>
        <taxon>Poaceae</taxon>
        <taxon>BOP clade</taxon>
        <taxon>Pooideae</taxon>
        <taxon>Triticodae</taxon>
        <taxon>Triticeae</taxon>
        <taxon>Triticinae</taxon>
        <taxon>Triticum</taxon>
    </lineage>
</organism>
<dbReference type="EnsemblPlants" id="TraesCS5B02G466300.1">
    <property type="protein sequence ID" value="TraesCS5B02G466300.1.cds1"/>
    <property type="gene ID" value="TraesCS5B02G466300"/>
</dbReference>
<name>A0A341UZA5_WHEAT</name>
<sequence>MDASVDRRRRCPLLFCYCSDANTKLSRRRPLLLASRMRAHAAVRRLPLSSAASWMQARVSGTIVRSTSAAPRT</sequence>
<dbReference type="Gramene" id="TraesCS5B03G1142300.1">
    <property type="protein sequence ID" value="TraesCS5B03G1142300.1.CDS1"/>
    <property type="gene ID" value="TraesCS5B03G1142300"/>
</dbReference>
<dbReference type="EnsemblPlants" id="TraesCS5A02G261800.1">
    <property type="protein sequence ID" value="TraesCS5A02G261800.1.cds1"/>
    <property type="gene ID" value="TraesCS5A02G261800"/>
</dbReference>
<protein>
    <submittedName>
        <fullName evidence="1">Uncharacterized protein</fullName>
    </submittedName>
</protein>
<dbReference type="Gramene" id="TraesJAG5A03G02686910.1">
    <property type="protein sequence ID" value="TraesJAG5A03G02686910.1.CDS1"/>
    <property type="gene ID" value="TraesJAG5A03G02686910"/>
</dbReference>
<dbReference type="Gramene" id="TraesSTA5B03G02980560.1">
    <property type="protein sequence ID" value="TraesSTA5B03G02980560.1.CDS1"/>
    <property type="gene ID" value="TraesSTA5B03G02980560"/>
</dbReference>
<dbReference type="Proteomes" id="UP000019116">
    <property type="component" value="Chromosome 5A"/>
</dbReference>